<dbReference type="GO" id="GO:0016740">
    <property type="term" value="F:transferase activity"/>
    <property type="evidence" value="ECO:0007669"/>
    <property type="project" value="UniProtKB-KW"/>
</dbReference>
<keyword evidence="1" id="KW-0808">Transferase</keyword>
<dbReference type="SUPFAM" id="SSF55729">
    <property type="entry name" value="Acyl-CoA N-acyltransferases (Nat)"/>
    <property type="match status" value="1"/>
</dbReference>
<evidence type="ECO:0000313" key="2">
    <source>
        <dbReference type="Proteomes" id="UP000515947"/>
    </source>
</evidence>
<protein>
    <submittedName>
        <fullName evidence="1">GNAT family N-acetyltransferase</fullName>
    </submittedName>
</protein>
<dbReference type="Proteomes" id="UP000515947">
    <property type="component" value="Chromosome"/>
</dbReference>
<dbReference type="EMBL" id="CP060713">
    <property type="protein sequence ID" value="QNN52547.1"/>
    <property type="molecule type" value="Genomic_DNA"/>
</dbReference>
<reference evidence="1 2" key="1">
    <citation type="submission" date="2020-08" db="EMBL/GenBank/DDBJ databases">
        <title>Genome sequence of Nocardioides mesophilus KACC 16243T.</title>
        <authorList>
            <person name="Hyun D.-W."/>
            <person name="Bae J.-W."/>
        </authorList>
    </citation>
    <scope>NUCLEOTIDE SEQUENCE [LARGE SCALE GENOMIC DNA]</scope>
    <source>
        <strain evidence="1 2">KACC 16243</strain>
    </source>
</reference>
<name>A0A7G9RAC2_9ACTN</name>
<dbReference type="Gene3D" id="3.40.630.30">
    <property type="match status" value="1"/>
</dbReference>
<dbReference type="RefSeq" id="WP_187578389.1">
    <property type="nucleotide sequence ID" value="NZ_CP060713.1"/>
</dbReference>
<evidence type="ECO:0000313" key="1">
    <source>
        <dbReference type="EMBL" id="QNN52547.1"/>
    </source>
</evidence>
<proteinExistence type="predicted"/>
<dbReference type="AlphaFoldDB" id="A0A7G9RAC2"/>
<accession>A0A7G9RAC2</accession>
<dbReference type="InterPro" id="IPR016181">
    <property type="entry name" value="Acyl_CoA_acyltransferase"/>
</dbReference>
<keyword evidence="2" id="KW-1185">Reference proteome</keyword>
<organism evidence="1 2">
    <name type="scientific">Nocardioides mesophilus</name>
    <dbReference type="NCBI Taxonomy" id="433659"/>
    <lineage>
        <taxon>Bacteria</taxon>
        <taxon>Bacillati</taxon>
        <taxon>Actinomycetota</taxon>
        <taxon>Actinomycetes</taxon>
        <taxon>Propionibacteriales</taxon>
        <taxon>Nocardioidaceae</taxon>
        <taxon>Nocardioides</taxon>
    </lineage>
</organism>
<gene>
    <name evidence="1" type="ORF">H9L09_19130</name>
</gene>
<sequence>MRTVDSSSFLVAGARGRGLGKQMRAAVLALAFGPLEARFAITSAWTDNHASLGVSRALGYADNGVTAHARGESAGEMAHLRLARATWLKGPWPERVRITGVEPCLPFFGLGPGD</sequence>
<dbReference type="KEGG" id="nmes:H9L09_19130"/>